<evidence type="ECO:0000313" key="2">
    <source>
        <dbReference type="EMBL" id="QDS77616.1"/>
    </source>
</evidence>
<feature type="compositionally biased region" description="Low complexity" evidence="1">
    <location>
        <begin position="357"/>
        <end position="382"/>
    </location>
</feature>
<dbReference type="STRING" id="50376.A0A517LPU5"/>
<name>A0A517LPU5_9PEZI</name>
<proteinExistence type="predicted"/>
<sequence length="558" mass="56206">MLPGTTNTITTSLMGSLTTYTSVVPPITVTLLSATTETSSETSTQFETLLGPTVTVTTSLSGALTTIISTLPPVNVTQVQVQATTATNDVFMTVTEVSTAYLTYTAFPTRTCDFCKVDIYGLGLEFPTVYEPETVYATTIGVYTRILPDGSSVTETSTTTAVSATECGLVTSRPTTWLFSGVELTSPTKYMYFTQFSHEYLFPSPNVAGGCGLSTLSLVFPTSDTAAFIRPTTALPTAPTVAPSLFVSYMDMFSTVTEQLNGTFARQCDDPSATVESPRPTTETATTAFSVDGLTTIFHPPEAGIFAPTSSTVVTTPGTTTSRPNTTPVDISNTPPATPQSSTNGLGGSTGPGASSGGNLPAPSTSAAGSTAGSAAESATGPQTSGNPAGSVSPSVGPVVSSPSSPFVTPTGATVMTVVDSTGGRSTVLVATTQPSGLAGGTSIVVAGSSGTSTVLGSIISTPAITSSQTGAVSGNVTGTDDSTLLTPVSVIAVSNGVTVTVPAINYFTSSGFGSDGTATTGAGFTAASTSTSAAIIRRAPSYLVAIICAFATTLFMI</sequence>
<accession>A0A517LPU5</accession>
<gene>
    <name evidence="2" type="ORF">FKW77_002372</name>
</gene>
<dbReference type="Proteomes" id="UP000316270">
    <property type="component" value="Chromosome 18"/>
</dbReference>
<protein>
    <submittedName>
        <fullName evidence="2">Uncharacterized protein</fullName>
    </submittedName>
</protein>
<feature type="compositionally biased region" description="Low complexity" evidence="1">
    <location>
        <begin position="390"/>
        <end position="406"/>
    </location>
</feature>
<feature type="region of interest" description="Disordered" evidence="1">
    <location>
        <begin position="302"/>
        <end position="407"/>
    </location>
</feature>
<evidence type="ECO:0000313" key="3">
    <source>
        <dbReference type="Proteomes" id="UP000316270"/>
    </source>
</evidence>
<feature type="compositionally biased region" description="Low complexity" evidence="1">
    <location>
        <begin position="308"/>
        <end position="329"/>
    </location>
</feature>
<organism evidence="2 3">
    <name type="scientific">Venturia effusa</name>
    <dbReference type="NCBI Taxonomy" id="50376"/>
    <lineage>
        <taxon>Eukaryota</taxon>
        <taxon>Fungi</taxon>
        <taxon>Dikarya</taxon>
        <taxon>Ascomycota</taxon>
        <taxon>Pezizomycotina</taxon>
        <taxon>Dothideomycetes</taxon>
        <taxon>Pleosporomycetidae</taxon>
        <taxon>Venturiales</taxon>
        <taxon>Venturiaceae</taxon>
        <taxon>Venturia</taxon>
    </lineage>
</organism>
<evidence type="ECO:0000256" key="1">
    <source>
        <dbReference type="SAM" id="MobiDB-lite"/>
    </source>
</evidence>
<dbReference type="AlphaFoldDB" id="A0A517LPU5"/>
<feature type="compositionally biased region" description="Gly residues" evidence="1">
    <location>
        <begin position="345"/>
        <end position="356"/>
    </location>
</feature>
<reference evidence="2 3" key="1">
    <citation type="submission" date="2019-07" db="EMBL/GenBank/DDBJ databases">
        <title>Finished genome of Venturia effusa.</title>
        <authorList>
            <person name="Young C.A."/>
            <person name="Cox M.P."/>
            <person name="Ganley A.R.D."/>
            <person name="David W.J."/>
        </authorList>
    </citation>
    <scope>NUCLEOTIDE SEQUENCE [LARGE SCALE GENOMIC DNA]</scope>
    <source>
        <strain evidence="3">albino</strain>
    </source>
</reference>
<keyword evidence="3" id="KW-1185">Reference proteome</keyword>
<dbReference type="EMBL" id="CP042202">
    <property type="protein sequence ID" value="QDS77616.1"/>
    <property type="molecule type" value="Genomic_DNA"/>
</dbReference>